<evidence type="ECO:0000256" key="2">
    <source>
        <dbReference type="SAM" id="Phobius"/>
    </source>
</evidence>
<keyword evidence="2" id="KW-0472">Membrane</keyword>
<proteinExistence type="predicted"/>
<reference evidence="3" key="1">
    <citation type="submission" date="2023-08" db="EMBL/GenBank/DDBJ databases">
        <title>Reference Genome Resource for the Citrus Pathogen Phytophthora citrophthora.</title>
        <authorList>
            <person name="Moller H."/>
            <person name="Coetzee B."/>
            <person name="Rose L.J."/>
            <person name="Van Niekerk J.M."/>
        </authorList>
    </citation>
    <scope>NUCLEOTIDE SEQUENCE</scope>
    <source>
        <strain evidence="3">STE-U-9442</strain>
    </source>
</reference>
<protein>
    <submittedName>
        <fullName evidence="3">Uncharacterized protein</fullName>
    </submittedName>
</protein>
<keyword evidence="4" id="KW-1185">Reference proteome</keyword>
<sequence length="268" mass="28457">MLSPLNQRAHFEIYESTDKLSMEFEPGTCKLQQRGSRFRSRERVKAMAMAMGVALTITLGLLSLVSSSTALGNENADGHVTRHLRSLLLGQKARGYGTALDQRPLDVSMEATARRTAPQSTGPVGAMEALAKGPVLRKPGAEASMTTSTTSTATESHGRGGGAMEAIVPRYEKKAAPETIADAVAKAEEAEEIAQEALVVALAAENDLEAIEAITETSIFSLATNSITEGLGGEEILIVGEIEDSDDSSDSQEELVARKGTTKKHKGW</sequence>
<evidence type="ECO:0000313" key="3">
    <source>
        <dbReference type="EMBL" id="KAK1943847.1"/>
    </source>
</evidence>
<evidence type="ECO:0000256" key="1">
    <source>
        <dbReference type="SAM" id="MobiDB-lite"/>
    </source>
</evidence>
<dbReference type="EMBL" id="JASMQC010000007">
    <property type="protein sequence ID" value="KAK1943847.1"/>
    <property type="molecule type" value="Genomic_DNA"/>
</dbReference>
<feature type="region of interest" description="Disordered" evidence="1">
    <location>
        <begin position="140"/>
        <end position="162"/>
    </location>
</feature>
<feature type="region of interest" description="Disordered" evidence="1">
    <location>
        <begin position="242"/>
        <end position="268"/>
    </location>
</feature>
<comment type="caution">
    <text evidence="3">The sequence shown here is derived from an EMBL/GenBank/DDBJ whole genome shotgun (WGS) entry which is preliminary data.</text>
</comment>
<evidence type="ECO:0000313" key="4">
    <source>
        <dbReference type="Proteomes" id="UP001259832"/>
    </source>
</evidence>
<dbReference type="Proteomes" id="UP001259832">
    <property type="component" value="Unassembled WGS sequence"/>
</dbReference>
<dbReference type="AlphaFoldDB" id="A0AAD9GSE8"/>
<feature type="transmembrane region" description="Helical" evidence="2">
    <location>
        <begin position="46"/>
        <end position="65"/>
    </location>
</feature>
<gene>
    <name evidence="3" type="ORF">P3T76_005243</name>
</gene>
<keyword evidence="2" id="KW-1133">Transmembrane helix</keyword>
<feature type="compositionally biased region" description="Acidic residues" evidence="1">
    <location>
        <begin position="242"/>
        <end position="253"/>
    </location>
</feature>
<keyword evidence="2" id="KW-0812">Transmembrane</keyword>
<name>A0AAD9GSE8_9STRA</name>
<organism evidence="3 4">
    <name type="scientific">Phytophthora citrophthora</name>
    <dbReference type="NCBI Taxonomy" id="4793"/>
    <lineage>
        <taxon>Eukaryota</taxon>
        <taxon>Sar</taxon>
        <taxon>Stramenopiles</taxon>
        <taxon>Oomycota</taxon>
        <taxon>Peronosporomycetes</taxon>
        <taxon>Peronosporales</taxon>
        <taxon>Peronosporaceae</taxon>
        <taxon>Phytophthora</taxon>
    </lineage>
</organism>
<feature type="compositionally biased region" description="Low complexity" evidence="1">
    <location>
        <begin position="141"/>
        <end position="155"/>
    </location>
</feature>
<accession>A0AAD9GSE8</accession>